<gene>
    <name evidence="4" type="ORF">ACFFJP_00315</name>
</gene>
<name>A0ABV6B774_9GAMM</name>
<evidence type="ECO:0000313" key="5">
    <source>
        <dbReference type="Proteomes" id="UP001589813"/>
    </source>
</evidence>
<keyword evidence="1 2" id="KW-0732">Signal</keyword>
<evidence type="ECO:0000256" key="2">
    <source>
        <dbReference type="SAM" id="SignalP"/>
    </source>
</evidence>
<keyword evidence="5" id="KW-1185">Reference proteome</keyword>
<evidence type="ECO:0000256" key="1">
    <source>
        <dbReference type="ARBA" id="ARBA00022729"/>
    </source>
</evidence>
<dbReference type="SUPFAM" id="SSF56925">
    <property type="entry name" value="OMPA-like"/>
    <property type="match status" value="1"/>
</dbReference>
<feature type="chain" id="PRO_5045101068" evidence="2">
    <location>
        <begin position="20"/>
        <end position="230"/>
    </location>
</feature>
<organism evidence="4 5">
    <name type="scientific">Rheinheimera tilapiae</name>
    <dbReference type="NCBI Taxonomy" id="875043"/>
    <lineage>
        <taxon>Bacteria</taxon>
        <taxon>Pseudomonadati</taxon>
        <taxon>Pseudomonadota</taxon>
        <taxon>Gammaproteobacteria</taxon>
        <taxon>Chromatiales</taxon>
        <taxon>Chromatiaceae</taxon>
        <taxon>Rheinheimera</taxon>
    </lineage>
</organism>
<dbReference type="InterPro" id="IPR011250">
    <property type="entry name" value="OMP/PagP_B-barrel"/>
</dbReference>
<evidence type="ECO:0000259" key="3">
    <source>
        <dbReference type="Pfam" id="PF13505"/>
    </source>
</evidence>
<dbReference type="EMBL" id="JBHLXP010000001">
    <property type="protein sequence ID" value="MFC0046725.1"/>
    <property type="molecule type" value="Genomic_DNA"/>
</dbReference>
<dbReference type="InterPro" id="IPR027385">
    <property type="entry name" value="Beta-barrel_OMP"/>
</dbReference>
<feature type="domain" description="Outer membrane protein beta-barrel" evidence="3">
    <location>
        <begin position="6"/>
        <end position="230"/>
    </location>
</feature>
<sequence length="230" mass="25093">MLKMTVAAMTLLTATAAVAQDTAPLSAVSVQGDFGYAHHRAGSEDDNESGQDFAPGVALTYHIDPQWAIRLQHVNAGEFTAFAEPVTIYLQNARVFVDAKLESKASWTGLMGQYQSIQQPQSWSFGVRFGATFWKHELAFSQVVKQVSHSTLNFMLGERYADSGSDNGVDILGGVFAQYHFSDKLALTADLDLAPFSTNAAAELNGADTLDQTKMDYHISRIGVGVQYRF</sequence>
<evidence type="ECO:0000313" key="4">
    <source>
        <dbReference type="EMBL" id="MFC0046725.1"/>
    </source>
</evidence>
<dbReference type="Gene3D" id="2.40.160.20">
    <property type="match status" value="1"/>
</dbReference>
<comment type="caution">
    <text evidence="4">The sequence shown here is derived from an EMBL/GenBank/DDBJ whole genome shotgun (WGS) entry which is preliminary data.</text>
</comment>
<dbReference type="Proteomes" id="UP001589813">
    <property type="component" value="Unassembled WGS sequence"/>
</dbReference>
<protein>
    <submittedName>
        <fullName evidence="4">Outer membrane beta-barrel protein</fullName>
    </submittedName>
</protein>
<accession>A0ABV6B774</accession>
<dbReference type="RefSeq" id="WP_377239287.1">
    <property type="nucleotide sequence ID" value="NZ_JBHLXP010000001.1"/>
</dbReference>
<proteinExistence type="predicted"/>
<dbReference type="Pfam" id="PF13505">
    <property type="entry name" value="OMP_b-brl"/>
    <property type="match status" value="1"/>
</dbReference>
<reference evidence="4 5" key="1">
    <citation type="submission" date="2024-09" db="EMBL/GenBank/DDBJ databases">
        <authorList>
            <person name="Sun Q."/>
            <person name="Mori K."/>
        </authorList>
    </citation>
    <scope>NUCLEOTIDE SEQUENCE [LARGE SCALE GENOMIC DNA]</scope>
    <source>
        <strain evidence="4 5">KCTC 23315</strain>
    </source>
</reference>
<feature type="signal peptide" evidence="2">
    <location>
        <begin position="1"/>
        <end position="19"/>
    </location>
</feature>